<keyword evidence="2" id="KW-1133">Transmembrane helix</keyword>
<evidence type="ECO:0000313" key="3">
    <source>
        <dbReference type="EMBL" id="QRK85089.1"/>
    </source>
</evidence>
<evidence type="ECO:0008006" key="5">
    <source>
        <dbReference type="Google" id="ProtNLM"/>
    </source>
</evidence>
<evidence type="ECO:0000313" key="4">
    <source>
        <dbReference type="Proteomes" id="UP000663686"/>
    </source>
</evidence>
<keyword evidence="4" id="KW-1185">Reference proteome</keyword>
<keyword evidence="2" id="KW-0472">Membrane</keyword>
<gene>
    <name evidence="3" type="ORF">JN757_04735</name>
</gene>
<reference evidence="3 4" key="2">
    <citation type="submission" date="2021-03" db="EMBL/GenBank/DDBJ databases">
        <title>P. granadensis CT364 genome publication.</title>
        <authorList>
            <person name="Stach J."/>
            <person name="Montero-Calasanz Md.C."/>
        </authorList>
    </citation>
    <scope>NUCLEOTIDE SEQUENCE [LARGE SCALE GENOMIC DNA]</scope>
    <source>
        <strain evidence="3 4">CT364</strain>
    </source>
</reference>
<dbReference type="InterPro" id="IPR032637">
    <property type="entry name" value="Phage_holin-like"/>
</dbReference>
<organism evidence="3 4">
    <name type="scientific">Pseudomonas granadensis</name>
    <dbReference type="NCBI Taxonomy" id="1421430"/>
    <lineage>
        <taxon>Bacteria</taxon>
        <taxon>Pseudomonadati</taxon>
        <taxon>Pseudomonadota</taxon>
        <taxon>Gammaproteobacteria</taxon>
        <taxon>Pseudomonadales</taxon>
        <taxon>Pseudomonadaceae</taxon>
        <taxon>Pseudomonas</taxon>
    </lineage>
</organism>
<feature type="region of interest" description="Disordered" evidence="1">
    <location>
        <begin position="61"/>
        <end position="82"/>
    </location>
</feature>
<feature type="transmembrane region" description="Helical" evidence="2">
    <location>
        <begin position="31"/>
        <end position="49"/>
    </location>
</feature>
<name>A0ABX7GIT3_9PSED</name>
<evidence type="ECO:0000256" key="1">
    <source>
        <dbReference type="SAM" id="MobiDB-lite"/>
    </source>
</evidence>
<dbReference type="EMBL" id="CP069352">
    <property type="protein sequence ID" value="QRK85089.1"/>
    <property type="molecule type" value="Genomic_DNA"/>
</dbReference>
<feature type="compositionally biased region" description="Basic residues" evidence="1">
    <location>
        <begin position="70"/>
        <end position="82"/>
    </location>
</feature>
<dbReference type="Pfam" id="PF16931">
    <property type="entry name" value="Phage_holin_8"/>
    <property type="match status" value="1"/>
</dbReference>
<protein>
    <recommendedName>
        <fullName evidence="5">Phage holin</fullName>
    </recommendedName>
</protein>
<sequence length="82" mass="8748">MAEPSTGALAVTGVVASLGLGAAFPQIDLSALVGAFGGAFLFVVAADAMPTWRRIGYLPVVPRTTTPPVSRRRRGRRRQRKR</sequence>
<evidence type="ECO:0000256" key="2">
    <source>
        <dbReference type="SAM" id="Phobius"/>
    </source>
</evidence>
<reference evidence="3 4" key="1">
    <citation type="submission" date="2021-02" db="EMBL/GenBank/DDBJ databases">
        <authorList>
            <person name="Cea Torrescassana E."/>
        </authorList>
    </citation>
    <scope>NUCLEOTIDE SEQUENCE [LARGE SCALE GENOMIC DNA]</scope>
    <source>
        <strain evidence="3 4">CT364</strain>
    </source>
</reference>
<accession>A0ABX7GIT3</accession>
<proteinExistence type="predicted"/>
<dbReference type="Proteomes" id="UP000663686">
    <property type="component" value="Chromosome"/>
</dbReference>
<keyword evidence="2" id="KW-0812">Transmembrane</keyword>